<dbReference type="EMBL" id="FTNT01000002">
    <property type="protein sequence ID" value="SIR80186.1"/>
    <property type="molecule type" value="Genomic_DNA"/>
</dbReference>
<gene>
    <name evidence="10" type="ORF">SAMN05445060_0969</name>
</gene>
<keyword evidence="11" id="KW-1185">Reference proteome</keyword>
<sequence>MFVCICKAVTESEVQQHCTEGARCADDIGERCGAGWGCGSCVERINAILRGERMETTAA</sequence>
<name>A0A1N7DWI8_9NOCA</name>
<dbReference type="InterPro" id="IPR052371">
    <property type="entry name" value="BFD-associated_ferredoxin"/>
</dbReference>
<proteinExistence type="inferred from homology"/>
<dbReference type="AlphaFoldDB" id="A0A1N7DWI8"/>
<dbReference type="InterPro" id="IPR041854">
    <property type="entry name" value="BFD-like_2Fe2S-bd_dom_sf"/>
</dbReference>
<evidence type="ECO:0000256" key="2">
    <source>
        <dbReference type="ARBA" id="ARBA00022714"/>
    </source>
</evidence>
<dbReference type="PANTHER" id="PTHR37424">
    <property type="entry name" value="BACTERIOFERRITIN-ASSOCIATED FERREDOXIN"/>
    <property type="match status" value="1"/>
</dbReference>
<evidence type="ECO:0000256" key="1">
    <source>
        <dbReference type="ARBA" id="ARBA00022448"/>
    </source>
</evidence>
<organism evidence="10 11">
    <name type="scientific">Williamsia sterculiae</name>
    <dbReference type="NCBI Taxonomy" id="1344003"/>
    <lineage>
        <taxon>Bacteria</taxon>
        <taxon>Bacillati</taxon>
        <taxon>Actinomycetota</taxon>
        <taxon>Actinomycetes</taxon>
        <taxon>Mycobacteriales</taxon>
        <taxon>Nocardiaceae</taxon>
        <taxon>Williamsia</taxon>
    </lineage>
</organism>
<evidence type="ECO:0000256" key="8">
    <source>
        <dbReference type="ARBA" id="ARBA00046332"/>
    </source>
</evidence>
<keyword evidence="4" id="KW-0249">Electron transport</keyword>
<evidence type="ECO:0000256" key="5">
    <source>
        <dbReference type="ARBA" id="ARBA00023004"/>
    </source>
</evidence>
<dbReference type="STRING" id="1344003.SAMN05445060_0969"/>
<keyword evidence="1" id="KW-0813">Transport</keyword>
<protein>
    <recommendedName>
        <fullName evidence="7">Bacterioferritin-associated ferredoxin</fullName>
    </recommendedName>
</protein>
<keyword evidence="6" id="KW-0411">Iron-sulfur</keyword>
<dbReference type="OrthoDB" id="9815350at2"/>
<evidence type="ECO:0000256" key="7">
    <source>
        <dbReference type="ARBA" id="ARBA00039386"/>
    </source>
</evidence>
<reference evidence="10 11" key="1">
    <citation type="submission" date="2017-01" db="EMBL/GenBank/DDBJ databases">
        <authorList>
            <person name="Mah S.A."/>
            <person name="Swanson W.J."/>
            <person name="Moy G.W."/>
            <person name="Vacquier V.D."/>
        </authorList>
    </citation>
    <scope>NUCLEOTIDE SEQUENCE [LARGE SCALE GENOMIC DNA]</scope>
    <source>
        <strain evidence="10 11">CPCC 203464</strain>
    </source>
</reference>
<dbReference type="Gene3D" id="1.10.10.1100">
    <property type="entry name" value="BFD-like [2Fe-2S]-binding domain"/>
    <property type="match status" value="1"/>
</dbReference>
<accession>A0A1N7DWI8</accession>
<evidence type="ECO:0000259" key="9">
    <source>
        <dbReference type="Pfam" id="PF04324"/>
    </source>
</evidence>
<keyword evidence="5" id="KW-0408">Iron</keyword>
<dbReference type="InterPro" id="IPR007419">
    <property type="entry name" value="BFD-like_2Fe2S-bd_dom"/>
</dbReference>
<feature type="domain" description="BFD-like [2Fe-2S]-binding" evidence="9">
    <location>
        <begin position="3"/>
        <end position="50"/>
    </location>
</feature>
<dbReference type="RefSeq" id="WP_076477012.1">
    <property type="nucleotide sequence ID" value="NZ_FTNT01000002.1"/>
</dbReference>
<keyword evidence="3" id="KW-0479">Metal-binding</keyword>
<evidence type="ECO:0000313" key="10">
    <source>
        <dbReference type="EMBL" id="SIR80186.1"/>
    </source>
</evidence>
<comment type="similarity">
    <text evidence="8">Belongs to the Bfd family.</text>
</comment>
<keyword evidence="2" id="KW-0001">2Fe-2S</keyword>
<dbReference type="GO" id="GO:0046872">
    <property type="term" value="F:metal ion binding"/>
    <property type="evidence" value="ECO:0007669"/>
    <property type="project" value="UniProtKB-KW"/>
</dbReference>
<dbReference type="Pfam" id="PF04324">
    <property type="entry name" value="Fer2_BFD"/>
    <property type="match status" value="1"/>
</dbReference>
<dbReference type="PANTHER" id="PTHR37424:SF1">
    <property type="entry name" value="BACTERIOFERRITIN-ASSOCIATED FERREDOXIN"/>
    <property type="match status" value="1"/>
</dbReference>
<dbReference type="Proteomes" id="UP000186218">
    <property type="component" value="Unassembled WGS sequence"/>
</dbReference>
<evidence type="ECO:0000256" key="6">
    <source>
        <dbReference type="ARBA" id="ARBA00023014"/>
    </source>
</evidence>
<evidence type="ECO:0000256" key="4">
    <source>
        <dbReference type="ARBA" id="ARBA00022982"/>
    </source>
</evidence>
<evidence type="ECO:0000256" key="3">
    <source>
        <dbReference type="ARBA" id="ARBA00022723"/>
    </source>
</evidence>
<dbReference type="GO" id="GO:0051537">
    <property type="term" value="F:2 iron, 2 sulfur cluster binding"/>
    <property type="evidence" value="ECO:0007669"/>
    <property type="project" value="UniProtKB-KW"/>
</dbReference>
<evidence type="ECO:0000313" key="11">
    <source>
        <dbReference type="Proteomes" id="UP000186218"/>
    </source>
</evidence>